<dbReference type="GO" id="GO:0004151">
    <property type="term" value="F:dihydroorotase activity"/>
    <property type="evidence" value="ECO:0007669"/>
    <property type="project" value="InterPro"/>
</dbReference>
<dbReference type="InterPro" id="IPR004722">
    <property type="entry name" value="DHOase"/>
</dbReference>
<keyword evidence="2" id="KW-0479">Metal-binding</keyword>
<comment type="cofactor">
    <cofactor evidence="1">
        <name>Zn(2+)</name>
        <dbReference type="ChEBI" id="CHEBI:29105"/>
    </cofactor>
</comment>
<dbReference type="PANTHER" id="PTHR43668">
    <property type="entry name" value="ALLANTOINASE"/>
    <property type="match status" value="1"/>
</dbReference>
<dbReference type="CDD" id="cd01317">
    <property type="entry name" value="DHOase_IIa"/>
    <property type="match status" value="1"/>
</dbReference>
<dbReference type="InterPro" id="IPR011059">
    <property type="entry name" value="Metal-dep_hydrolase_composite"/>
</dbReference>
<evidence type="ECO:0000256" key="3">
    <source>
        <dbReference type="ARBA" id="ARBA00022801"/>
    </source>
</evidence>
<dbReference type="InterPro" id="IPR032466">
    <property type="entry name" value="Metal_Hydrolase"/>
</dbReference>
<dbReference type="HAMAP" id="MF_00220_B">
    <property type="entry name" value="PyrC_classI_B"/>
    <property type="match status" value="1"/>
</dbReference>
<dbReference type="Pfam" id="PF12890">
    <property type="entry name" value="DHOase"/>
    <property type="match status" value="1"/>
</dbReference>
<organism evidence="6">
    <name type="scientific">freshwater metagenome</name>
    <dbReference type="NCBI Taxonomy" id="449393"/>
    <lineage>
        <taxon>unclassified sequences</taxon>
        <taxon>metagenomes</taxon>
        <taxon>ecological metagenomes</taxon>
    </lineage>
</organism>
<evidence type="ECO:0000256" key="4">
    <source>
        <dbReference type="ARBA" id="ARBA00022975"/>
    </source>
</evidence>
<accession>A0A6J6QB12</accession>
<gene>
    <name evidence="6" type="ORF">UFOPK2399_01796</name>
</gene>
<dbReference type="Gene3D" id="3.20.20.140">
    <property type="entry name" value="Metal-dependent hydrolases"/>
    <property type="match status" value="1"/>
</dbReference>
<dbReference type="InterPro" id="IPR050138">
    <property type="entry name" value="DHOase/Allantoinase_Hydrolase"/>
</dbReference>
<evidence type="ECO:0000313" key="6">
    <source>
        <dbReference type="EMBL" id="CAB4707896.1"/>
    </source>
</evidence>
<dbReference type="PROSITE" id="PS00483">
    <property type="entry name" value="DIHYDROOROTASE_2"/>
    <property type="match status" value="1"/>
</dbReference>
<dbReference type="SUPFAM" id="SSF51338">
    <property type="entry name" value="Composite domain of metallo-dependent hydrolases"/>
    <property type="match status" value="1"/>
</dbReference>
<dbReference type="GO" id="GO:0005737">
    <property type="term" value="C:cytoplasm"/>
    <property type="evidence" value="ECO:0007669"/>
    <property type="project" value="TreeGrafter"/>
</dbReference>
<dbReference type="GO" id="GO:0006145">
    <property type="term" value="P:purine nucleobase catabolic process"/>
    <property type="evidence" value="ECO:0007669"/>
    <property type="project" value="TreeGrafter"/>
</dbReference>
<proteinExistence type="inferred from homology"/>
<dbReference type="GO" id="GO:0006221">
    <property type="term" value="P:pyrimidine nucleotide biosynthetic process"/>
    <property type="evidence" value="ECO:0007669"/>
    <property type="project" value="UniProtKB-KW"/>
</dbReference>
<feature type="domain" description="Dihydroorotase catalytic" evidence="5">
    <location>
        <begin position="58"/>
        <end position="247"/>
    </location>
</feature>
<dbReference type="EMBL" id="CAEZXP010000008">
    <property type="protein sequence ID" value="CAB4707896.1"/>
    <property type="molecule type" value="Genomic_DNA"/>
</dbReference>
<keyword evidence="3" id="KW-0378">Hydrolase</keyword>
<dbReference type="SUPFAM" id="SSF51556">
    <property type="entry name" value="Metallo-dependent hydrolases"/>
    <property type="match status" value="1"/>
</dbReference>
<name>A0A6J6QB12_9ZZZZ</name>
<dbReference type="AlphaFoldDB" id="A0A6J6QB12"/>
<reference evidence="6" key="1">
    <citation type="submission" date="2020-05" db="EMBL/GenBank/DDBJ databases">
        <authorList>
            <person name="Chiriac C."/>
            <person name="Salcher M."/>
            <person name="Ghai R."/>
            <person name="Kavagutti S V."/>
        </authorList>
    </citation>
    <scope>NUCLEOTIDE SEQUENCE</scope>
</reference>
<keyword evidence="4" id="KW-0665">Pyrimidine biosynthesis</keyword>
<dbReference type="GO" id="GO:0004038">
    <property type="term" value="F:allantoinase activity"/>
    <property type="evidence" value="ECO:0007669"/>
    <property type="project" value="TreeGrafter"/>
</dbReference>
<dbReference type="PANTHER" id="PTHR43668:SF2">
    <property type="entry name" value="ALLANTOINASE"/>
    <property type="match status" value="1"/>
</dbReference>
<sequence length="433" mass="45455">MILVGKSGADDLVIRGARVLDPTEGVDLVCDVRIVAGVITEIGTSLDPNGVRVIEADGNLLVPAFVDPHVHLRTPGREDEETIASGTAAAAAGGYCAILAMPNTEPVVDNTDVLRGLRAQAAEEAEIPVGFTAAITVGQLGQQLTEMGELAEAGAAAFTDDGRPVATAGLMRRALEYNAITDRLLTLHCEEPSLTKGGHMHMGAVSAELGLGGWPSLGESLGVARELSLAGDTGQPVHLMHLSARESVDHLRAAQAAGVAATGEASPHHLVLTDEAVRSLDTNFKMNPPLRTEDDRQALIEALLDGTIGVIATDHAPHSREEKDVPFEAAPFGVTGLETAFSSLYTYLIEPGVLPLGLVIERMTAGPARTFGLDIPRIAVGAPANLTLINLAATWRVTEERFKSLSANSWLLGERLHSKVVLTIAAGRVAYEA</sequence>
<dbReference type="InterPro" id="IPR002195">
    <property type="entry name" value="Dihydroorotase_CS"/>
</dbReference>
<evidence type="ECO:0000256" key="2">
    <source>
        <dbReference type="ARBA" id="ARBA00022723"/>
    </source>
</evidence>
<protein>
    <submittedName>
        <fullName evidence="6">Unannotated protein</fullName>
    </submittedName>
</protein>
<dbReference type="Gene3D" id="2.30.40.10">
    <property type="entry name" value="Urease, subunit C, domain 1"/>
    <property type="match status" value="1"/>
</dbReference>
<dbReference type="InterPro" id="IPR024403">
    <property type="entry name" value="DHOase_cat"/>
</dbReference>
<dbReference type="PROSITE" id="PS00482">
    <property type="entry name" value="DIHYDROOROTASE_1"/>
    <property type="match status" value="1"/>
</dbReference>
<evidence type="ECO:0000256" key="1">
    <source>
        <dbReference type="ARBA" id="ARBA00001947"/>
    </source>
</evidence>
<evidence type="ECO:0000259" key="5">
    <source>
        <dbReference type="Pfam" id="PF12890"/>
    </source>
</evidence>
<dbReference type="NCBIfam" id="TIGR00857">
    <property type="entry name" value="pyrC_multi"/>
    <property type="match status" value="1"/>
</dbReference>
<dbReference type="GO" id="GO:0046872">
    <property type="term" value="F:metal ion binding"/>
    <property type="evidence" value="ECO:0007669"/>
    <property type="project" value="UniProtKB-KW"/>
</dbReference>